<dbReference type="Proteomes" id="UP000199400">
    <property type="component" value="Unassembled WGS sequence"/>
</dbReference>
<dbReference type="InterPro" id="IPR007627">
    <property type="entry name" value="RNA_pol_sigma70_r2"/>
</dbReference>
<dbReference type="CDD" id="cd06171">
    <property type="entry name" value="Sigma70_r4"/>
    <property type="match status" value="1"/>
</dbReference>
<evidence type="ECO:0000259" key="7">
    <source>
        <dbReference type="Pfam" id="PF08281"/>
    </source>
</evidence>
<dbReference type="PANTHER" id="PTHR43133:SF8">
    <property type="entry name" value="RNA POLYMERASE SIGMA FACTOR HI_1459-RELATED"/>
    <property type="match status" value="1"/>
</dbReference>
<evidence type="ECO:0000256" key="1">
    <source>
        <dbReference type="ARBA" id="ARBA00010641"/>
    </source>
</evidence>
<keyword evidence="5" id="KW-0804">Transcription</keyword>
<evidence type="ECO:0000256" key="4">
    <source>
        <dbReference type="ARBA" id="ARBA00023125"/>
    </source>
</evidence>
<name>A0A1I2G1F9_9BACT</name>
<keyword evidence="3" id="KW-0731">Sigma factor</keyword>
<dbReference type="SUPFAM" id="SSF88659">
    <property type="entry name" value="Sigma3 and sigma4 domains of RNA polymerase sigma factors"/>
    <property type="match status" value="1"/>
</dbReference>
<dbReference type="OrthoDB" id="9803470at2"/>
<dbReference type="InterPro" id="IPR014284">
    <property type="entry name" value="RNA_pol_sigma-70_dom"/>
</dbReference>
<dbReference type="Gene3D" id="1.10.1740.10">
    <property type="match status" value="1"/>
</dbReference>
<dbReference type="AlphaFoldDB" id="A0A1I2G1F9"/>
<keyword evidence="9" id="KW-1185">Reference proteome</keyword>
<dbReference type="InterPro" id="IPR013325">
    <property type="entry name" value="RNA_pol_sigma_r2"/>
</dbReference>
<protein>
    <submittedName>
        <fullName evidence="8">RNA polymerase, sigma subunit, ECF family</fullName>
    </submittedName>
</protein>
<evidence type="ECO:0000259" key="6">
    <source>
        <dbReference type="Pfam" id="PF04542"/>
    </source>
</evidence>
<comment type="similarity">
    <text evidence="1">Belongs to the sigma-70 factor family. ECF subfamily.</text>
</comment>
<evidence type="ECO:0000256" key="2">
    <source>
        <dbReference type="ARBA" id="ARBA00023015"/>
    </source>
</evidence>
<keyword evidence="4" id="KW-0238">DNA-binding</keyword>
<dbReference type="InterPro" id="IPR013249">
    <property type="entry name" value="RNA_pol_sigma70_r4_t2"/>
</dbReference>
<feature type="domain" description="RNA polymerase sigma-70 region 2" evidence="6">
    <location>
        <begin position="26"/>
        <end position="91"/>
    </location>
</feature>
<dbReference type="Pfam" id="PF04542">
    <property type="entry name" value="Sigma70_r2"/>
    <property type="match status" value="1"/>
</dbReference>
<keyword evidence="2" id="KW-0805">Transcription regulation</keyword>
<evidence type="ECO:0000256" key="3">
    <source>
        <dbReference type="ARBA" id="ARBA00023082"/>
    </source>
</evidence>
<dbReference type="GO" id="GO:0003677">
    <property type="term" value="F:DNA binding"/>
    <property type="evidence" value="ECO:0007669"/>
    <property type="project" value="UniProtKB-KW"/>
</dbReference>
<dbReference type="GO" id="GO:0006352">
    <property type="term" value="P:DNA-templated transcription initiation"/>
    <property type="evidence" value="ECO:0007669"/>
    <property type="project" value="InterPro"/>
</dbReference>
<dbReference type="NCBIfam" id="TIGR02937">
    <property type="entry name" value="sigma70-ECF"/>
    <property type="match status" value="1"/>
</dbReference>
<dbReference type="InterPro" id="IPR039425">
    <property type="entry name" value="RNA_pol_sigma-70-like"/>
</dbReference>
<accession>A0A1I2G1F9</accession>
<reference evidence="9" key="1">
    <citation type="submission" date="2016-10" db="EMBL/GenBank/DDBJ databases">
        <authorList>
            <person name="Varghese N."/>
            <person name="Submissions S."/>
        </authorList>
    </citation>
    <scope>NUCLEOTIDE SEQUENCE [LARGE SCALE GENOMIC DNA]</scope>
    <source>
        <strain evidence="9">ATCC 25963</strain>
    </source>
</reference>
<proteinExistence type="inferred from homology"/>
<dbReference type="InterPro" id="IPR013324">
    <property type="entry name" value="RNA_pol_sigma_r3/r4-like"/>
</dbReference>
<dbReference type="EMBL" id="FOMX01000029">
    <property type="protein sequence ID" value="SFF10968.1"/>
    <property type="molecule type" value="Genomic_DNA"/>
</dbReference>
<dbReference type="STRING" id="54.SAMN02745121_06983"/>
<evidence type="ECO:0000313" key="8">
    <source>
        <dbReference type="EMBL" id="SFF10968.1"/>
    </source>
</evidence>
<organism evidence="8 9">
    <name type="scientific">Nannocystis exedens</name>
    <dbReference type="NCBI Taxonomy" id="54"/>
    <lineage>
        <taxon>Bacteria</taxon>
        <taxon>Pseudomonadati</taxon>
        <taxon>Myxococcota</taxon>
        <taxon>Polyangia</taxon>
        <taxon>Nannocystales</taxon>
        <taxon>Nannocystaceae</taxon>
        <taxon>Nannocystis</taxon>
    </lineage>
</organism>
<dbReference type="SUPFAM" id="SSF88946">
    <property type="entry name" value="Sigma2 domain of RNA polymerase sigma factors"/>
    <property type="match status" value="1"/>
</dbReference>
<dbReference type="Gene3D" id="1.10.10.10">
    <property type="entry name" value="Winged helix-like DNA-binding domain superfamily/Winged helix DNA-binding domain"/>
    <property type="match status" value="1"/>
</dbReference>
<gene>
    <name evidence="8" type="ORF">SAMN02745121_06983</name>
</gene>
<evidence type="ECO:0000256" key="5">
    <source>
        <dbReference type="ARBA" id="ARBA00023163"/>
    </source>
</evidence>
<dbReference type="PANTHER" id="PTHR43133">
    <property type="entry name" value="RNA POLYMERASE ECF-TYPE SIGMA FACTO"/>
    <property type="match status" value="1"/>
</dbReference>
<feature type="domain" description="RNA polymerase sigma factor 70 region 4 type 2" evidence="7">
    <location>
        <begin position="122"/>
        <end position="174"/>
    </location>
</feature>
<dbReference type="InterPro" id="IPR036388">
    <property type="entry name" value="WH-like_DNA-bd_sf"/>
</dbReference>
<dbReference type="RefSeq" id="WP_096332339.1">
    <property type="nucleotide sequence ID" value="NZ_FOMX01000029.1"/>
</dbReference>
<dbReference type="Pfam" id="PF08281">
    <property type="entry name" value="Sigma70_r4_2"/>
    <property type="match status" value="1"/>
</dbReference>
<sequence>MSADWETDKALLAAWRAGESTAGRQLYERHCDAVIRVFENKLGAEAEDLIQQTFLALVRTRDALREGTTVRAYLLTTARNLLIDHLRKRGRAGGPPLDLEQVSIADLEPGPSSIIARRREQQLLLAALRAIPVEHQLALELHYWEGLPAAEIAEIVGISHSAMRSRMVRARELLHAQLRRLAETPQLVESTLDGLEKWARGIREVKGSGPWSGGGGSGS</sequence>
<evidence type="ECO:0000313" key="9">
    <source>
        <dbReference type="Proteomes" id="UP000199400"/>
    </source>
</evidence>
<dbReference type="GO" id="GO:0016987">
    <property type="term" value="F:sigma factor activity"/>
    <property type="evidence" value="ECO:0007669"/>
    <property type="project" value="UniProtKB-KW"/>
</dbReference>